<proteinExistence type="predicted"/>
<dbReference type="InterPro" id="IPR013216">
    <property type="entry name" value="Methyltransf_11"/>
</dbReference>
<evidence type="ECO:0000313" key="4">
    <source>
        <dbReference type="Proteomes" id="UP000770785"/>
    </source>
</evidence>
<evidence type="ECO:0000256" key="1">
    <source>
        <dbReference type="ARBA" id="ARBA00022679"/>
    </source>
</evidence>
<accession>A0ABX0X876</accession>
<keyword evidence="1 3" id="KW-0808">Transferase</keyword>
<comment type="caution">
    <text evidence="3">The sequence shown here is derived from an EMBL/GenBank/DDBJ whole genome shotgun (WGS) entry which is preliminary data.</text>
</comment>
<dbReference type="EC" id="2.1.1.157" evidence="3"/>
<dbReference type="GO" id="GO:0008168">
    <property type="term" value="F:methyltransferase activity"/>
    <property type="evidence" value="ECO:0007669"/>
    <property type="project" value="UniProtKB-KW"/>
</dbReference>
<organism evidence="3 4">
    <name type="scientific">Neolewinella antarctica</name>
    <dbReference type="NCBI Taxonomy" id="442734"/>
    <lineage>
        <taxon>Bacteria</taxon>
        <taxon>Pseudomonadati</taxon>
        <taxon>Bacteroidota</taxon>
        <taxon>Saprospiria</taxon>
        <taxon>Saprospirales</taxon>
        <taxon>Lewinellaceae</taxon>
        <taxon>Neolewinella</taxon>
    </lineage>
</organism>
<dbReference type="Proteomes" id="UP000770785">
    <property type="component" value="Unassembled WGS sequence"/>
</dbReference>
<dbReference type="PANTHER" id="PTHR44068">
    <property type="entry name" value="ZGC:194242"/>
    <property type="match status" value="1"/>
</dbReference>
<dbReference type="EMBL" id="JAATJH010000001">
    <property type="protein sequence ID" value="NJC25357.1"/>
    <property type="molecule type" value="Genomic_DNA"/>
</dbReference>
<dbReference type="RefSeq" id="WP_168036111.1">
    <property type="nucleotide sequence ID" value="NZ_JAATJH010000001.1"/>
</dbReference>
<dbReference type="PANTHER" id="PTHR44068:SF11">
    <property type="entry name" value="GERANYL DIPHOSPHATE 2-C-METHYLTRANSFERASE"/>
    <property type="match status" value="1"/>
</dbReference>
<dbReference type="Gene3D" id="3.40.50.150">
    <property type="entry name" value="Vaccinia Virus protein VP39"/>
    <property type="match status" value="1"/>
</dbReference>
<dbReference type="InterPro" id="IPR050447">
    <property type="entry name" value="Erg6_SMT_methyltransf"/>
</dbReference>
<name>A0ABX0X876_9BACT</name>
<dbReference type="SUPFAM" id="SSF53335">
    <property type="entry name" value="S-adenosyl-L-methionine-dependent methyltransferases"/>
    <property type="match status" value="1"/>
</dbReference>
<sequence>MWGGDDLHVGIYSDEVDNPTEAAQATTDRMLRLLPRIKKSTRMLVLQAGFGTAARYIATEHMCKVECLNDNEAQNTFNQEKINEAELHKMMHVTLGDVDYMPFNPDYFDFVFAQDSFSITAQKRQMFRAIHRVMKPEARLIFCAIMRAEKVSPAGEERIASLPVEELITAADYEDDARRGFFQKVYALDLSKNLAAHFAKLEESLDENRAEMVKQTSEKFVNERKRVCQIFRELAEEGDLRWGIMMFQKLNS</sequence>
<reference evidence="3 4" key="1">
    <citation type="submission" date="2020-03" db="EMBL/GenBank/DDBJ databases">
        <title>Genomic Encyclopedia of Type Strains, Phase IV (KMG-IV): sequencing the most valuable type-strain genomes for metagenomic binning, comparative biology and taxonomic classification.</title>
        <authorList>
            <person name="Goeker M."/>
        </authorList>
    </citation>
    <scope>NUCLEOTIDE SEQUENCE [LARGE SCALE GENOMIC DNA]</scope>
    <source>
        <strain evidence="3 4">DSM 105096</strain>
    </source>
</reference>
<dbReference type="Pfam" id="PF08241">
    <property type="entry name" value="Methyltransf_11"/>
    <property type="match status" value="1"/>
</dbReference>
<dbReference type="GO" id="GO:0032259">
    <property type="term" value="P:methylation"/>
    <property type="evidence" value="ECO:0007669"/>
    <property type="project" value="UniProtKB-KW"/>
</dbReference>
<feature type="domain" description="Methyltransferase type 11" evidence="2">
    <location>
        <begin position="48"/>
        <end position="142"/>
    </location>
</feature>
<dbReference type="CDD" id="cd02440">
    <property type="entry name" value="AdoMet_MTases"/>
    <property type="match status" value="1"/>
</dbReference>
<keyword evidence="3" id="KW-0489">Methyltransferase</keyword>
<evidence type="ECO:0000259" key="2">
    <source>
        <dbReference type="Pfam" id="PF08241"/>
    </source>
</evidence>
<evidence type="ECO:0000313" key="3">
    <source>
        <dbReference type="EMBL" id="NJC25357.1"/>
    </source>
</evidence>
<gene>
    <name evidence="3" type="ORF">GGR27_000838</name>
</gene>
<keyword evidence="4" id="KW-1185">Reference proteome</keyword>
<protein>
    <submittedName>
        <fullName evidence="3">Sarcosine/dimethylglycine N-methyltransferase</fullName>
        <ecNumber evidence="3">2.1.1.157</ecNumber>
    </submittedName>
</protein>
<dbReference type="InterPro" id="IPR029063">
    <property type="entry name" value="SAM-dependent_MTases_sf"/>
</dbReference>